<keyword evidence="2" id="KW-1185">Reference proteome</keyword>
<protein>
    <submittedName>
        <fullName evidence="1">Uncharacterized protein</fullName>
    </submittedName>
</protein>
<name>A0ABP2DXR8_9CORY</name>
<sequence>MPENGSEGITQGGGLEKVSVRTPFFGLSTVGFSVSLPVTLP</sequence>
<dbReference type="EMBL" id="ACHF01000021">
    <property type="protein sequence ID" value="EEI63786.1"/>
    <property type="molecule type" value="Genomic_DNA"/>
</dbReference>
<comment type="caution">
    <text evidence="1">The sequence shown here is derived from an EMBL/GenBank/DDBJ whole genome shotgun (WGS) entry which is preliminary data.</text>
</comment>
<reference evidence="1 2" key="1">
    <citation type="submission" date="2009-01" db="EMBL/GenBank/DDBJ databases">
        <authorList>
            <person name="Qin X."/>
            <person name="Bachman B."/>
            <person name="Battles P."/>
            <person name="Bell A."/>
            <person name="Bess C."/>
            <person name="Bickham C."/>
            <person name="Chaboub L."/>
            <person name="Chen D."/>
            <person name="Coyle M."/>
            <person name="Deiros D.R."/>
            <person name="Dinh H."/>
            <person name="Forbes L."/>
            <person name="Fowler G."/>
            <person name="Francisco L."/>
            <person name="Fu Q."/>
            <person name="Gubbala S."/>
            <person name="Hale W."/>
            <person name="Han Y."/>
            <person name="Hemphill L."/>
            <person name="Highlander S.K."/>
            <person name="Hirani K."/>
            <person name="Hogues M."/>
            <person name="Jackson L."/>
            <person name="Jakkamsetti A."/>
            <person name="Javaid M."/>
            <person name="Jiang H."/>
            <person name="Korchina V."/>
            <person name="Kovar C."/>
            <person name="Lara F."/>
            <person name="Lee S."/>
            <person name="Mata R."/>
            <person name="Mathew T."/>
            <person name="Moen C."/>
            <person name="Morales K."/>
            <person name="Munidasa M."/>
            <person name="Nazareth L."/>
            <person name="Ngo R."/>
            <person name="Nguyen L."/>
            <person name="Okwuonu G."/>
            <person name="Ongeri F."/>
            <person name="Patil S."/>
            <person name="Petrosino J."/>
            <person name="Pham C."/>
            <person name="Pham P."/>
            <person name="Pu L.-L."/>
            <person name="Puazo M."/>
            <person name="Raj R."/>
            <person name="Reid J."/>
            <person name="Rouhana J."/>
            <person name="Saada N."/>
            <person name="Shang Y."/>
            <person name="Simmons D."/>
            <person name="Thornton R."/>
            <person name="Warren J."/>
            <person name="Weissenberger G."/>
            <person name="Zhang J."/>
            <person name="Zhang L."/>
            <person name="Zhou C."/>
            <person name="Zhu D."/>
            <person name="Muzny D."/>
            <person name="Worley K."/>
            <person name="Gibbs R."/>
        </authorList>
    </citation>
    <scope>NUCLEOTIDE SEQUENCE [LARGE SCALE GENOMIC DNA]</scope>
    <source>
        <strain evidence="1 2">ATCC 51866</strain>
    </source>
</reference>
<gene>
    <name evidence="1" type="ORF">HMPREF0293_0745</name>
</gene>
<evidence type="ECO:0000313" key="1">
    <source>
        <dbReference type="EMBL" id="EEI63786.1"/>
    </source>
</evidence>
<proteinExistence type="predicted"/>
<accession>A0ABP2DXR8</accession>
<dbReference type="Proteomes" id="UP000006237">
    <property type="component" value="Unassembled WGS sequence"/>
</dbReference>
<organism evidence="1 2">
    <name type="scientific">Corynebacterium glucuronolyticum ATCC 51866</name>
    <dbReference type="NCBI Taxonomy" id="548478"/>
    <lineage>
        <taxon>Bacteria</taxon>
        <taxon>Bacillati</taxon>
        <taxon>Actinomycetota</taxon>
        <taxon>Actinomycetes</taxon>
        <taxon>Mycobacteriales</taxon>
        <taxon>Corynebacteriaceae</taxon>
        <taxon>Corynebacterium</taxon>
    </lineage>
</organism>
<evidence type="ECO:0000313" key="2">
    <source>
        <dbReference type="Proteomes" id="UP000006237"/>
    </source>
</evidence>